<feature type="non-terminal residue" evidence="3">
    <location>
        <position position="1"/>
    </location>
</feature>
<dbReference type="Pfam" id="PF13952">
    <property type="entry name" value="DUF4216"/>
    <property type="match status" value="1"/>
</dbReference>
<feature type="domain" description="DUF4218" evidence="2">
    <location>
        <begin position="34"/>
        <end position="98"/>
    </location>
</feature>
<evidence type="ECO:0000313" key="4">
    <source>
        <dbReference type="Proteomes" id="UP000257109"/>
    </source>
</evidence>
<name>A0A371F474_MUCPR</name>
<proteinExistence type="predicted"/>
<dbReference type="EMBL" id="QJKJ01010667">
    <property type="protein sequence ID" value="RDX73074.1"/>
    <property type="molecule type" value="Genomic_DNA"/>
</dbReference>
<gene>
    <name evidence="3" type="ORF">CR513_47363</name>
</gene>
<dbReference type="PANTHER" id="PTHR48258:SF3">
    <property type="entry name" value="FK506-BINDING PROTEIN 4-LIKE ISOFORM X1"/>
    <property type="match status" value="1"/>
</dbReference>
<dbReference type="PANTHER" id="PTHR48258">
    <property type="entry name" value="DUF4218 DOMAIN-CONTAINING PROTEIN-RELATED"/>
    <property type="match status" value="1"/>
</dbReference>
<accession>A0A371F474</accession>
<evidence type="ECO:0000313" key="3">
    <source>
        <dbReference type="EMBL" id="RDX73074.1"/>
    </source>
</evidence>
<dbReference type="AlphaFoldDB" id="A0A371F474"/>
<dbReference type="InterPro" id="IPR025452">
    <property type="entry name" value="DUF4218"/>
</dbReference>
<dbReference type="Pfam" id="PF13960">
    <property type="entry name" value="DUF4218"/>
    <property type="match status" value="1"/>
</dbReference>
<dbReference type="OrthoDB" id="1100107at2759"/>
<reference evidence="3" key="1">
    <citation type="submission" date="2018-05" db="EMBL/GenBank/DDBJ databases">
        <title>Draft genome of Mucuna pruriens seed.</title>
        <authorList>
            <person name="Nnadi N.E."/>
            <person name="Vos R."/>
            <person name="Hasami M.H."/>
            <person name="Devisetty U.K."/>
            <person name="Aguiy J.C."/>
        </authorList>
    </citation>
    <scope>NUCLEOTIDE SEQUENCE [LARGE SCALE GENOMIC DNA]</scope>
    <source>
        <strain evidence="3">JCA_2017</strain>
    </source>
</reference>
<organism evidence="3 4">
    <name type="scientific">Mucuna pruriens</name>
    <name type="common">Velvet bean</name>
    <name type="synonym">Dolichos pruriens</name>
    <dbReference type="NCBI Taxonomy" id="157652"/>
    <lineage>
        <taxon>Eukaryota</taxon>
        <taxon>Viridiplantae</taxon>
        <taxon>Streptophyta</taxon>
        <taxon>Embryophyta</taxon>
        <taxon>Tracheophyta</taxon>
        <taxon>Spermatophyta</taxon>
        <taxon>Magnoliopsida</taxon>
        <taxon>eudicotyledons</taxon>
        <taxon>Gunneridae</taxon>
        <taxon>Pentapetalae</taxon>
        <taxon>rosids</taxon>
        <taxon>fabids</taxon>
        <taxon>Fabales</taxon>
        <taxon>Fabaceae</taxon>
        <taxon>Papilionoideae</taxon>
        <taxon>50 kb inversion clade</taxon>
        <taxon>NPAAA clade</taxon>
        <taxon>indigoferoid/millettioid clade</taxon>
        <taxon>Phaseoleae</taxon>
        <taxon>Mucuna</taxon>
    </lineage>
</organism>
<evidence type="ECO:0000259" key="2">
    <source>
        <dbReference type="Pfam" id="PF13960"/>
    </source>
</evidence>
<keyword evidence="4" id="KW-1185">Reference proteome</keyword>
<protein>
    <recommendedName>
        <fullName evidence="5">DUF4218 domain-containing protein</fullName>
    </recommendedName>
</protein>
<evidence type="ECO:0008006" key="5">
    <source>
        <dbReference type="Google" id="ProtNLM"/>
    </source>
</evidence>
<dbReference type="Proteomes" id="UP000257109">
    <property type="component" value="Unassembled WGS sequence"/>
</dbReference>
<feature type="domain" description="DUF4216" evidence="1">
    <location>
        <begin position="226"/>
        <end position="278"/>
    </location>
</feature>
<evidence type="ECO:0000259" key="1">
    <source>
        <dbReference type="Pfam" id="PF13952"/>
    </source>
</evidence>
<sequence length="342" mass="39906">MTVMFSCNSCFLLHSTLTKTYLELVKLSHFFRELTSTTLNVEKLTVMEGNIPVLLCKLEQIFLPNFFDSMEHLPIHLPYEARVSGLVQYCWMYSFERHPDKIETRTRIPHNVDSGDGSSSTPPISIFNYPGRLGGKVITYFLDQVNLEATHLYVLLNYEHVQLELNPRALDVEVDRVVKISYIVQAICMLTLFGMNSINYGIYVQGTNDQLEFDFYGNFFDIIQLEYTRTKVHNKYEIVEIRASRRYNKAYDPFIFAQQAKQVYYTPYPERYHGWLVVINTKVRSRIIHNILPQTKQEALYQDDDFVGIQIVFHIDPYVIIKSLVDIHGGGEEIDRQLLDQT</sequence>
<comment type="caution">
    <text evidence="3">The sequence shown here is derived from an EMBL/GenBank/DDBJ whole genome shotgun (WGS) entry which is preliminary data.</text>
</comment>
<dbReference type="InterPro" id="IPR025312">
    <property type="entry name" value="DUF4216"/>
</dbReference>